<proteinExistence type="predicted"/>
<dbReference type="STRING" id="1177154.Y5S_01828"/>
<dbReference type="AlphaFoldDB" id="A0A095UQV9"/>
<dbReference type="RefSeq" id="WP_035232409.1">
    <property type="nucleotide sequence ID" value="NZ_ARXV01000006.1"/>
</dbReference>
<name>A0A095UQV9_9GAMM</name>
<reference evidence="1 2" key="1">
    <citation type="submission" date="2012-09" db="EMBL/GenBank/DDBJ databases">
        <title>Genome Sequence of alkane-degrading Bacterium Alcanivorax sp. 19-m-6.</title>
        <authorList>
            <person name="Lai Q."/>
            <person name="Shao Z."/>
        </authorList>
    </citation>
    <scope>NUCLEOTIDE SEQUENCE [LARGE SCALE GENOMIC DNA]</scope>
    <source>
        <strain evidence="1 2">19-m-6</strain>
    </source>
</reference>
<evidence type="ECO:0000313" key="2">
    <source>
        <dbReference type="Proteomes" id="UP000029444"/>
    </source>
</evidence>
<comment type="caution">
    <text evidence="1">The sequence shown here is derived from an EMBL/GenBank/DDBJ whole genome shotgun (WGS) entry which is preliminary data.</text>
</comment>
<evidence type="ECO:0000313" key="1">
    <source>
        <dbReference type="EMBL" id="KGD64920.1"/>
    </source>
</evidence>
<dbReference type="Proteomes" id="UP000029444">
    <property type="component" value="Unassembled WGS sequence"/>
</dbReference>
<gene>
    <name evidence="1" type="ORF">Y5S_01828</name>
</gene>
<organism evidence="1 2">
    <name type="scientific">Alcanivorax nanhaiticus</name>
    <dbReference type="NCBI Taxonomy" id="1177154"/>
    <lineage>
        <taxon>Bacteria</taxon>
        <taxon>Pseudomonadati</taxon>
        <taxon>Pseudomonadota</taxon>
        <taxon>Gammaproteobacteria</taxon>
        <taxon>Oceanospirillales</taxon>
        <taxon>Alcanivoracaceae</taxon>
        <taxon>Alcanivorax</taxon>
    </lineage>
</organism>
<protein>
    <submittedName>
        <fullName evidence="1">Uncharacterized protein</fullName>
    </submittedName>
</protein>
<dbReference type="EMBL" id="ARXV01000006">
    <property type="protein sequence ID" value="KGD64920.1"/>
    <property type="molecule type" value="Genomic_DNA"/>
</dbReference>
<dbReference type="PATRIC" id="fig|1177154.3.peg.1865"/>
<accession>A0A095UQV9</accession>
<dbReference type="OrthoDB" id="6241322at2"/>
<sequence>MRSELMLLAAMPLNRLIPAERRTVRNLASSLCVAMGILQEGCHLVAILGLGGERTNQEAMETWVYCELVKQNLEAGRDSLPMLINRLQELEHEWRTY</sequence>
<keyword evidence="2" id="KW-1185">Reference proteome</keyword>